<dbReference type="Pfam" id="PF00684">
    <property type="entry name" value="DnaJ_CXXCXGXG"/>
    <property type="match status" value="1"/>
</dbReference>
<dbReference type="PROSITE" id="PS00636">
    <property type="entry name" value="DNAJ_1"/>
    <property type="match status" value="1"/>
</dbReference>
<dbReference type="InterPro" id="IPR012724">
    <property type="entry name" value="DnaJ"/>
</dbReference>
<dbReference type="PROSITE" id="PS51188">
    <property type="entry name" value="ZF_CR"/>
    <property type="match status" value="1"/>
</dbReference>
<dbReference type="InterPro" id="IPR036869">
    <property type="entry name" value="J_dom_sf"/>
</dbReference>
<dbReference type="GO" id="GO:0006457">
    <property type="term" value="P:protein folding"/>
    <property type="evidence" value="ECO:0007669"/>
    <property type="project" value="InterPro"/>
</dbReference>
<evidence type="ECO:0000256" key="3">
    <source>
        <dbReference type="ARBA" id="ARBA00022481"/>
    </source>
</evidence>
<dbReference type="GO" id="GO:0005829">
    <property type="term" value="C:cytosol"/>
    <property type="evidence" value="ECO:0007669"/>
    <property type="project" value="UniProtKB-ARBA"/>
</dbReference>
<dbReference type="PANTHER" id="PTHR44145">
    <property type="entry name" value="DNAJ HOMOLOG SUBFAMILY A MEMBER 3, MITOCHONDRIAL"/>
    <property type="match status" value="1"/>
</dbReference>
<dbReference type="SUPFAM" id="SSF46565">
    <property type="entry name" value="Chaperone J-domain"/>
    <property type="match status" value="1"/>
</dbReference>
<dbReference type="HAMAP" id="MF_01152">
    <property type="entry name" value="DnaJ"/>
    <property type="match status" value="1"/>
</dbReference>
<dbReference type="GO" id="GO:0007005">
    <property type="term" value="P:mitochondrion organization"/>
    <property type="evidence" value="ECO:0007669"/>
    <property type="project" value="TreeGrafter"/>
</dbReference>
<dbReference type="AlphaFoldDB" id="A0A9P0M682"/>
<dbReference type="SUPFAM" id="SSF49493">
    <property type="entry name" value="HSP40/DnaJ peptide-binding domain"/>
    <property type="match status" value="2"/>
</dbReference>
<dbReference type="Pfam" id="PF01556">
    <property type="entry name" value="DnaJ_C"/>
    <property type="match status" value="1"/>
</dbReference>
<keyword evidence="21" id="KW-1185">Reference proteome</keyword>
<feature type="region of interest" description="Disordered" evidence="17">
    <location>
        <begin position="147"/>
        <end position="174"/>
    </location>
</feature>
<evidence type="ECO:0000256" key="7">
    <source>
        <dbReference type="ARBA" id="ARBA00022787"/>
    </source>
</evidence>
<feature type="compositionally biased region" description="Gly residues" evidence="17">
    <location>
        <begin position="153"/>
        <end position="168"/>
    </location>
</feature>
<dbReference type="Gene3D" id="2.60.260.20">
    <property type="entry name" value="Urease metallochaperone UreE, N-terminal domain"/>
    <property type="match status" value="2"/>
</dbReference>
<keyword evidence="8 16" id="KW-0862">Zinc</keyword>
<dbReference type="GO" id="GO:0031072">
    <property type="term" value="F:heat shock protein binding"/>
    <property type="evidence" value="ECO:0007669"/>
    <property type="project" value="InterPro"/>
</dbReference>
<organism evidence="20 21">
    <name type="scientific">Acanthoscelides obtectus</name>
    <name type="common">Bean weevil</name>
    <name type="synonym">Bruchus obtectus</name>
    <dbReference type="NCBI Taxonomy" id="200917"/>
    <lineage>
        <taxon>Eukaryota</taxon>
        <taxon>Metazoa</taxon>
        <taxon>Ecdysozoa</taxon>
        <taxon>Arthropoda</taxon>
        <taxon>Hexapoda</taxon>
        <taxon>Insecta</taxon>
        <taxon>Pterygota</taxon>
        <taxon>Neoptera</taxon>
        <taxon>Endopterygota</taxon>
        <taxon>Coleoptera</taxon>
        <taxon>Polyphaga</taxon>
        <taxon>Cucujiformia</taxon>
        <taxon>Chrysomeloidea</taxon>
        <taxon>Chrysomelidae</taxon>
        <taxon>Bruchinae</taxon>
        <taxon>Bruchini</taxon>
        <taxon>Acanthoscelides</taxon>
    </lineage>
</organism>
<evidence type="ECO:0000256" key="8">
    <source>
        <dbReference type="ARBA" id="ARBA00022833"/>
    </source>
</evidence>
<dbReference type="OrthoDB" id="10256793at2759"/>
<keyword evidence="13" id="KW-0143">Chaperone</keyword>
<evidence type="ECO:0000256" key="4">
    <source>
        <dbReference type="ARBA" id="ARBA00022723"/>
    </source>
</evidence>
<dbReference type="GO" id="GO:0051082">
    <property type="term" value="F:unfolded protein binding"/>
    <property type="evidence" value="ECO:0007669"/>
    <property type="project" value="InterPro"/>
</dbReference>
<evidence type="ECO:0000256" key="13">
    <source>
        <dbReference type="ARBA" id="ARBA00023186"/>
    </source>
</evidence>
<dbReference type="GO" id="GO:0043066">
    <property type="term" value="P:negative regulation of apoptotic process"/>
    <property type="evidence" value="ECO:0007669"/>
    <property type="project" value="TreeGrafter"/>
</dbReference>
<dbReference type="EMBL" id="CAKOFQ010008195">
    <property type="protein sequence ID" value="CAH2012543.1"/>
    <property type="molecule type" value="Genomic_DNA"/>
</dbReference>
<reference evidence="20" key="1">
    <citation type="submission" date="2022-03" db="EMBL/GenBank/DDBJ databases">
        <authorList>
            <person name="Sayadi A."/>
        </authorList>
    </citation>
    <scope>NUCLEOTIDE SEQUENCE</scope>
</reference>
<evidence type="ECO:0000313" key="21">
    <source>
        <dbReference type="Proteomes" id="UP001152888"/>
    </source>
</evidence>
<evidence type="ECO:0000256" key="17">
    <source>
        <dbReference type="SAM" id="MobiDB-lite"/>
    </source>
</evidence>
<sequence length="523" mass="57698">MVIKMVVTRNLIGILSTKHIIFFANPQTSKLTARLLHRCYHCNHASFTSRNVTKSLFQNNTHAVVTASRTFHLTSQLSARKNYYEILGVGKNASNSEIKKAYYKLAKQYHPDVNKDPESSKKFQEVSEAYEILADETKRKQYDTWGSTAEQMGGMGGATGGAGAGASGPQGFSQHWQYQSTIDPEELFRKIFGDAGFGKGSSPFEDFADSRYGFGQAQEIVLKISFSQAARGTNKDVNINVVDSCPKCRGARCEPGTKATKCQFCNGTGMESITTGPFVMRSTCRYCQGTRMYIKHKCTECEGKGSTVQRKKVTIPVPAGIEDGQTVRMSVGNKELFVTFRVEKSDYFKRDGADVHTEADISVSQAILGGTIRIQGLYEDHTLQVMPGTSSHTKIRLSGKGMKKVNGYGHGDHYVTFKISVPKHLNNKQKALITAYAELEEDTPGQIMGVTYKTDGSKAATSSNIDMLKAIRFAIGGKNVQNSKNPTHTESADRLPQMKNEDKNGKRDEDLSDGEDTKLKNKN</sequence>
<keyword evidence="11" id="KW-0496">Mitochondrion</keyword>
<evidence type="ECO:0000256" key="10">
    <source>
        <dbReference type="ARBA" id="ARBA00022990"/>
    </source>
</evidence>
<evidence type="ECO:0000256" key="14">
    <source>
        <dbReference type="ARBA" id="ARBA00080150"/>
    </source>
</evidence>
<feature type="region of interest" description="Disordered" evidence="17">
    <location>
        <begin position="479"/>
        <end position="523"/>
    </location>
</feature>
<keyword evidence="12" id="KW-0472">Membrane</keyword>
<dbReference type="GO" id="GO:0009408">
    <property type="term" value="P:response to heat"/>
    <property type="evidence" value="ECO:0007669"/>
    <property type="project" value="InterPro"/>
</dbReference>
<dbReference type="GO" id="GO:0008270">
    <property type="term" value="F:zinc ion binding"/>
    <property type="evidence" value="ECO:0007669"/>
    <property type="project" value="UniProtKB-KW"/>
</dbReference>
<feature type="compositionally biased region" description="Polar residues" evidence="17">
    <location>
        <begin position="479"/>
        <end position="489"/>
    </location>
</feature>
<keyword evidence="4 16" id="KW-0479">Metal-binding</keyword>
<evidence type="ECO:0000256" key="9">
    <source>
        <dbReference type="ARBA" id="ARBA00022946"/>
    </source>
</evidence>
<keyword evidence="6 16" id="KW-0863">Zinc-finger</keyword>
<keyword evidence="10" id="KW-0007">Acetylation</keyword>
<dbReference type="InterPro" id="IPR008971">
    <property type="entry name" value="HSP40/DnaJ_pept-bd"/>
</dbReference>
<protein>
    <recommendedName>
        <fullName evidence="15">DnaJ homolog l(2)tid, mitochondrial</fullName>
    </recommendedName>
    <alternativeName>
        <fullName evidence="14">Protein lethal(2)tumorous imaginal discs</fullName>
    </alternativeName>
</protein>
<dbReference type="Pfam" id="PF00226">
    <property type="entry name" value="DnaJ"/>
    <property type="match status" value="1"/>
</dbReference>
<evidence type="ECO:0000256" key="2">
    <source>
        <dbReference type="ARBA" id="ARBA00022473"/>
    </source>
</evidence>
<evidence type="ECO:0000313" key="20">
    <source>
        <dbReference type="EMBL" id="CAH2012543.1"/>
    </source>
</evidence>
<dbReference type="SMART" id="SM00271">
    <property type="entry name" value="DnaJ"/>
    <property type="match status" value="1"/>
</dbReference>
<dbReference type="SUPFAM" id="SSF57938">
    <property type="entry name" value="DnaJ/Hsp40 cysteine-rich domain"/>
    <property type="match status" value="1"/>
</dbReference>
<comment type="subcellular location">
    <subcellularLocation>
        <location evidence="1">Mitochondrion outer membrane</location>
    </subcellularLocation>
</comment>
<evidence type="ECO:0000259" key="18">
    <source>
        <dbReference type="PROSITE" id="PS50076"/>
    </source>
</evidence>
<evidence type="ECO:0000259" key="19">
    <source>
        <dbReference type="PROSITE" id="PS51188"/>
    </source>
</evidence>
<dbReference type="PROSITE" id="PS50076">
    <property type="entry name" value="DNAJ_2"/>
    <property type="match status" value="1"/>
</dbReference>
<keyword evidence="2" id="KW-0217">Developmental protein</keyword>
<name>A0A9P0M682_ACAOB</name>
<dbReference type="FunFam" id="1.10.287.110:FF:000075">
    <property type="entry name" value="Uncharacterized protein, isoform D"/>
    <property type="match status" value="1"/>
</dbReference>
<keyword evidence="3" id="KW-0488">Methylation</keyword>
<keyword evidence="5" id="KW-0677">Repeat</keyword>
<dbReference type="CDD" id="cd10747">
    <property type="entry name" value="DnaJ_C"/>
    <property type="match status" value="1"/>
</dbReference>
<dbReference type="CDD" id="cd10719">
    <property type="entry name" value="DnaJ_zf"/>
    <property type="match status" value="1"/>
</dbReference>
<feature type="domain" description="CR-type" evidence="19">
    <location>
        <begin position="232"/>
        <end position="310"/>
    </location>
</feature>
<dbReference type="CDD" id="cd06257">
    <property type="entry name" value="DnaJ"/>
    <property type="match status" value="1"/>
</dbReference>
<dbReference type="InterPro" id="IPR001623">
    <property type="entry name" value="DnaJ_domain"/>
</dbReference>
<evidence type="ECO:0000256" key="12">
    <source>
        <dbReference type="ARBA" id="ARBA00023136"/>
    </source>
</evidence>
<dbReference type="Proteomes" id="UP001152888">
    <property type="component" value="Unassembled WGS sequence"/>
</dbReference>
<dbReference type="InterPro" id="IPR051938">
    <property type="entry name" value="Apopto_cytoskel_mod"/>
</dbReference>
<evidence type="ECO:0000256" key="5">
    <source>
        <dbReference type="ARBA" id="ARBA00022737"/>
    </source>
</evidence>
<dbReference type="InterPro" id="IPR018253">
    <property type="entry name" value="DnaJ_domain_CS"/>
</dbReference>
<dbReference type="FunFam" id="2.10.230.10:FF:000003">
    <property type="entry name" value="dnaJ homolog subfamily A member 3, mitochondrial"/>
    <property type="match status" value="1"/>
</dbReference>
<evidence type="ECO:0000256" key="16">
    <source>
        <dbReference type="PROSITE-ProRule" id="PRU00546"/>
    </source>
</evidence>
<dbReference type="InterPro" id="IPR001305">
    <property type="entry name" value="HSP_DnaJ_Cys-rich_dom"/>
</dbReference>
<dbReference type="InterPro" id="IPR002939">
    <property type="entry name" value="DnaJ_C"/>
</dbReference>
<dbReference type="FunFam" id="2.60.260.20:FF:000005">
    <property type="entry name" value="Chaperone protein dnaJ 1, mitochondrial"/>
    <property type="match status" value="1"/>
</dbReference>
<accession>A0A9P0M682</accession>
<evidence type="ECO:0000256" key="6">
    <source>
        <dbReference type="ARBA" id="ARBA00022771"/>
    </source>
</evidence>
<dbReference type="Gene3D" id="1.10.287.110">
    <property type="entry name" value="DnaJ domain"/>
    <property type="match status" value="1"/>
</dbReference>
<dbReference type="InterPro" id="IPR036410">
    <property type="entry name" value="HSP_DnaJ_Cys-rich_dom_sf"/>
</dbReference>
<gene>
    <name evidence="20" type="ORF">ACAOBT_LOCUS32910</name>
</gene>
<evidence type="ECO:0000256" key="1">
    <source>
        <dbReference type="ARBA" id="ARBA00004294"/>
    </source>
</evidence>
<feature type="zinc finger region" description="CR-type" evidence="16">
    <location>
        <begin position="232"/>
        <end position="310"/>
    </location>
</feature>
<dbReference type="GO" id="GO:0005102">
    <property type="term" value="F:signaling receptor binding"/>
    <property type="evidence" value="ECO:0007669"/>
    <property type="project" value="UniProtKB-ARBA"/>
</dbReference>
<proteinExistence type="inferred from homology"/>
<dbReference type="PANTHER" id="PTHR44145:SF3">
    <property type="entry name" value="DNAJ HOMOLOG SUBFAMILY A MEMBER 3, MITOCHONDRIAL"/>
    <property type="match status" value="1"/>
</dbReference>
<evidence type="ECO:0000256" key="11">
    <source>
        <dbReference type="ARBA" id="ARBA00023128"/>
    </source>
</evidence>
<dbReference type="GO" id="GO:0005524">
    <property type="term" value="F:ATP binding"/>
    <property type="evidence" value="ECO:0007669"/>
    <property type="project" value="InterPro"/>
</dbReference>
<dbReference type="GO" id="GO:0005741">
    <property type="term" value="C:mitochondrial outer membrane"/>
    <property type="evidence" value="ECO:0007669"/>
    <property type="project" value="UniProtKB-SubCell"/>
</dbReference>
<feature type="compositionally biased region" description="Basic and acidic residues" evidence="17">
    <location>
        <begin position="499"/>
        <end position="523"/>
    </location>
</feature>
<feature type="domain" description="J" evidence="18">
    <location>
        <begin position="82"/>
        <end position="146"/>
    </location>
</feature>
<keyword evidence="7" id="KW-1000">Mitochondrion outer membrane</keyword>
<dbReference type="PRINTS" id="PR00625">
    <property type="entry name" value="JDOMAIN"/>
</dbReference>
<comment type="caution">
    <text evidence="20">The sequence shown here is derived from an EMBL/GenBank/DDBJ whole genome shotgun (WGS) entry which is preliminary data.</text>
</comment>
<keyword evidence="9" id="KW-0809">Transit peptide</keyword>
<dbReference type="Gene3D" id="2.10.230.10">
    <property type="entry name" value="Heat shock protein DnaJ, cysteine-rich domain"/>
    <property type="match status" value="1"/>
</dbReference>
<evidence type="ECO:0000256" key="15">
    <source>
        <dbReference type="ARBA" id="ARBA00093620"/>
    </source>
</evidence>